<dbReference type="InterPro" id="IPR036291">
    <property type="entry name" value="NAD(P)-bd_dom_sf"/>
</dbReference>
<dbReference type="Gene3D" id="3.40.50.720">
    <property type="entry name" value="NAD(P)-binding Rossmann-like Domain"/>
    <property type="match status" value="1"/>
</dbReference>
<name>A0A3B1CZK7_9ZZZZ</name>
<dbReference type="InterPro" id="IPR029903">
    <property type="entry name" value="RmlD-like-bd"/>
</dbReference>
<feature type="domain" description="RmlD-like substrate binding" evidence="1">
    <location>
        <begin position="11"/>
        <end position="295"/>
    </location>
</feature>
<evidence type="ECO:0000313" key="2">
    <source>
        <dbReference type="EMBL" id="VAX28110.1"/>
    </source>
</evidence>
<dbReference type="PANTHER" id="PTHR10491:SF4">
    <property type="entry name" value="METHIONINE ADENOSYLTRANSFERASE 2 SUBUNIT BETA"/>
    <property type="match status" value="1"/>
</dbReference>
<dbReference type="Pfam" id="PF04321">
    <property type="entry name" value="RmlD_sub_bind"/>
    <property type="match status" value="1"/>
</dbReference>
<dbReference type="SUPFAM" id="SSF51735">
    <property type="entry name" value="NAD(P)-binding Rossmann-fold domains"/>
    <property type="match status" value="1"/>
</dbReference>
<proteinExistence type="predicted"/>
<dbReference type="EMBL" id="UOGD01000404">
    <property type="protein sequence ID" value="VAX28110.1"/>
    <property type="molecule type" value="Genomic_DNA"/>
</dbReference>
<reference evidence="2" key="1">
    <citation type="submission" date="2018-06" db="EMBL/GenBank/DDBJ databases">
        <authorList>
            <person name="Zhirakovskaya E."/>
        </authorList>
    </citation>
    <scope>NUCLEOTIDE SEQUENCE</scope>
</reference>
<dbReference type="PANTHER" id="PTHR10491">
    <property type="entry name" value="DTDP-4-DEHYDRORHAMNOSE REDUCTASE"/>
    <property type="match status" value="1"/>
</dbReference>
<dbReference type="Gene3D" id="3.90.25.10">
    <property type="entry name" value="UDP-galactose 4-epimerase, domain 1"/>
    <property type="match status" value="1"/>
</dbReference>
<organism evidence="2">
    <name type="scientific">hydrothermal vent metagenome</name>
    <dbReference type="NCBI Taxonomy" id="652676"/>
    <lineage>
        <taxon>unclassified sequences</taxon>
        <taxon>metagenomes</taxon>
        <taxon>ecological metagenomes</taxon>
    </lineage>
</organism>
<dbReference type="GO" id="GO:0019305">
    <property type="term" value="P:dTDP-rhamnose biosynthetic process"/>
    <property type="evidence" value="ECO:0007669"/>
    <property type="project" value="TreeGrafter"/>
</dbReference>
<evidence type="ECO:0000259" key="1">
    <source>
        <dbReference type="Pfam" id="PF04321"/>
    </source>
</evidence>
<protein>
    <submittedName>
        <fullName evidence="2">dTDP-4-dehydrorhamnose reductase</fullName>
        <ecNumber evidence="2">1.1.1.133</ecNumber>
    </submittedName>
</protein>
<accession>A0A3B1CZK7</accession>
<dbReference type="InterPro" id="IPR005913">
    <property type="entry name" value="dTDP_dehydrorham_reduct"/>
</dbReference>
<keyword evidence="2" id="KW-0560">Oxidoreductase</keyword>
<sequence>MISEENLIKNRIMVLGSNGMLGQGLTQYFMFKRDVELFCASFEDSSFFPKVEYSKVDISSPREVKHLINDFCPDVVINAAAYTNVDGCESEKELAWKVNVTGVENIVKYIKGCKAHLIHMSSDYIFDGTAGPYHETDLPSPISYYGKTKLAAENAILSNNVHYTIIRTNVLYGPTRFGRPDFVKWVVNSLRDQKQIRIVNDQFNNPTYIDDLISAIAKIIEAKKKGIYNIGGSQLLSRLEFTYKIADYFDLDKSLITEIITAELHQPAPRPLKSGLVNLKAETELGYRPHKIDETLFLMKRYLNGS</sequence>
<dbReference type="NCBIfam" id="TIGR01214">
    <property type="entry name" value="rmlD"/>
    <property type="match status" value="1"/>
</dbReference>
<dbReference type="CDD" id="cd05254">
    <property type="entry name" value="dTDP_HR_like_SDR_e"/>
    <property type="match status" value="1"/>
</dbReference>
<dbReference type="GO" id="GO:0005829">
    <property type="term" value="C:cytosol"/>
    <property type="evidence" value="ECO:0007669"/>
    <property type="project" value="TreeGrafter"/>
</dbReference>
<gene>
    <name evidence="2" type="ORF">MNBD_IGNAVI01-2959</name>
</gene>
<dbReference type="GO" id="GO:0008831">
    <property type="term" value="F:dTDP-4-dehydrorhamnose reductase activity"/>
    <property type="evidence" value="ECO:0007669"/>
    <property type="project" value="UniProtKB-EC"/>
</dbReference>
<dbReference type="AlphaFoldDB" id="A0A3B1CZK7"/>
<dbReference type="EC" id="1.1.1.133" evidence="2"/>